<accession>A0A1X1R8W6</accession>
<evidence type="ECO:0000256" key="6">
    <source>
        <dbReference type="ARBA" id="ARBA00022960"/>
    </source>
</evidence>
<dbReference type="InterPro" id="IPR007793">
    <property type="entry name" value="DivIVA_fam"/>
</dbReference>
<evidence type="ECO:0000256" key="2">
    <source>
        <dbReference type="ARBA" id="ARBA00009008"/>
    </source>
</evidence>
<reference evidence="10 11" key="1">
    <citation type="submission" date="2016-01" db="EMBL/GenBank/DDBJ databases">
        <title>The new phylogeny of the genus Mycobacterium.</title>
        <authorList>
            <person name="Tarcisio F."/>
            <person name="Conor M."/>
            <person name="Antonella G."/>
            <person name="Elisabetta G."/>
            <person name="Giulia F.S."/>
            <person name="Sara T."/>
            <person name="Anna F."/>
            <person name="Clotilde B."/>
            <person name="Roberto B."/>
            <person name="Veronica D.S."/>
            <person name="Fabio R."/>
            <person name="Monica P."/>
            <person name="Olivier J."/>
            <person name="Enrico T."/>
            <person name="Nicola S."/>
        </authorList>
    </citation>
    <scope>NUCLEOTIDE SEQUENCE [LARGE SCALE GENOMIC DNA]</scope>
    <source>
        <strain evidence="10 11">DSM 44179</strain>
    </source>
</reference>
<keyword evidence="5" id="KW-0132">Cell division</keyword>
<dbReference type="GO" id="GO:0051301">
    <property type="term" value="P:cell division"/>
    <property type="evidence" value="ECO:0007669"/>
    <property type="project" value="UniProtKB-KW"/>
</dbReference>
<sequence length="159" mass="16787">MVVQMTANDVRQIRFGTPPIGKRGYNVQQVDDLLDLIEAELTRREQHPSASGQLSGAVIRETLFGKPGFGKRGYHEDEVDAFLEWAAASLDTAPKRSVTDPAPVVGPAAPGAQTTLYASANTVQLVIAMVQAESERLASSPEAAAAGAAAPAVVIYQVD</sequence>
<evidence type="ECO:0000313" key="11">
    <source>
        <dbReference type="Proteomes" id="UP000193484"/>
    </source>
</evidence>
<dbReference type="NCBIfam" id="TIGR03544">
    <property type="entry name" value="DivI1A_domain"/>
    <property type="match status" value="2"/>
</dbReference>
<evidence type="ECO:0000256" key="9">
    <source>
        <dbReference type="ARBA" id="ARBA00031737"/>
    </source>
</evidence>
<evidence type="ECO:0000256" key="3">
    <source>
        <dbReference type="ARBA" id="ARBA00018787"/>
    </source>
</evidence>
<keyword evidence="4" id="KW-0963">Cytoplasm</keyword>
<dbReference type="STRING" id="1793.AWC04_13520"/>
<dbReference type="Gene3D" id="6.10.250.660">
    <property type="match status" value="2"/>
</dbReference>
<dbReference type="PANTHER" id="PTHR35794:SF2">
    <property type="entry name" value="CELL DIVISION PROTEIN DIVIVA"/>
    <property type="match status" value="1"/>
</dbReference>
<gene>
    <name evidence="10" type="ORF">AWC04_13520</name>
</gene>
<evidence type="ECO:0000256" key="5">
    <source>
        <dbReference type="ARBA" id="ARBA00022618"/>
    </source>
</evidence>
<comment type="subcellular location">
    <subcellularLocation>
        <location evidence="1">Cytoplasm</location>
    </subcellularLocation>
</comment>
<dbReference type="PANTHER" id="PTHR35794">
    <property type="entry name" value="CELL DIVISION PROTEIN DIVIVA"/>
    <property type="match status" value="1"/>
</dbReference>
<evidence type="ECO:0000313" key="10">
    <source>
        <dbReference type="EMBL" id="ORV01596.1"/>
    </source>
</evidence>
<dbReference type="GO" id="GO:0008360">
    <property type="term" value="P:regulation of cell shape"/>
    <property type="evidence" value="ECO:0007669"/>
    <property type="project" value="UniProtKB-KW"/>
</dbReference>
<keyword evidence="6" id="KW-0133">Cell shape</keyword>
<dbReference type="EMBL" id="LQOJ01000044">
    <property type="protein sequence ID" value="ORV01596.1"/>
    <property type="molecule type" value="Genomic_DNA"/>
</dbReference>
<evidence type="ECO:0000256" key="4">
    <source>
        <dbReference type="ARBA" id="ARBA00022490"/>
    </source>
</evidence>
<keyword evidence="7" id="KW-0175">Coiled coil</keyword>
<organism evidence="10 11">
    <name type="scientific">Mycolicibacterium fallax</name>
    <name type="common">Mycobacterium fallax</name>
    <dbReference type="NCBI Taxonomy" id="1793"/>
    <lineage>
        <taxon>Bacteria</taxon>
        <taxon>Bacillati</taxon>
        <taxon>Actinomycetota</taxon>
        <taxon>Actinomycetes</taxon>
        <taxon>Mycobacteriales</taxon>
        <taxon>Mycobacteriaceae</taxon>
        <taxon>Mycolicibacterium</taxon>
    </lineage>
</organism>
<comment type="similarity">
    <text evidence="2">Belongs to the DivIVA family.</text>
</comment>
<evidence type="ECO:0000256" key="7">
    <source>
        <dbReference type="ARBA" id="ARBA00023054"/>
    </source>
</evidence>
<protein>
    <recommendedName>
        <fullName evidence="3">Cell wall synthesis protein Wag31</fullName>
    </recommendedName>
    <alternativeName>
        <fullName evidence="9">Antigen 84</fullName>
    </alternativeName>
</protein>
<keyword evidence="11" id="KW-1185">Reference proteome</keyword>
<name>A0A1X1R8W6_MYCFA</name>
<keyword evidence="8" id="KW-0131">Cell cycle</keyword>
<comment type="caution">
    <text evidence="10">The sequence shown here is derived from an EMBL/GenBank/DDBJ whole genome shotgun (WGS) entry which is preliminary data.</text>
</comment>
<dbReference type="Proteomes" id="UP000193484">
    <property type="component" value="Unassembled WGS sequence"/>
</dbReference>
<dbReference type="GO" id="GO:0005737">
    <property type="term" value="C:cytoplasm"/>
    <property type="evidence" value="ECO:0007669"/>
    <property type="project" value="UniProtKB-SubCell"/>
</dbReference>
<evidence type="ECO:0000256" key="1">
    <source>
        <dbReference type="ARBA" id="ARBA00004496"/>
    </source>
</evidence>
<evidence type="ECO:0000256" key="8">
    <source>
        <dbReference type="ARBA" id="ARBA00023306"/>
    </source>
</evidence>
<dbReference type="InterPro" id="IPR019933">
    <property type="entry name" value="DivIVA_domain"/>
</dbReference>
<dbReference type="AlphaFoldDB" id="A0A1X1R8W6"/>
<proteinExistence type="inferred from homology"/>